<proteinExistence type="predicted"/>
<keyword evidence="2" id="KW-1185">Reference proteome</keyword>
<evidence type="ECO:0000313" key="2">
    <source>
        <dbReference type="Proteomes" id="UP001500190"/>
    </source>
</evidence>
<dbReference type="EMBL" id="BAAAND010000012">
    <property type="protein sequence ID" value="GAA1613017.1"/>
    <property type="molecule type" value="Genomic_DNA"/>
</dbReference>
<organism evidence="1 2">
    <name type="scientific">Kribbella karoonensis</name>
    <dbReference type="NCBI Taxonomy" id="324851"/>
    <lineage>
        <taxon>Bacteria</taxon>
        <taxon>Bacillati</taxon>
        <taxon>Actinomycetota</taxon>
        <taxon>Actinomycetes</taxon>
        <taxon>Propionibacteriales</taxon>
        <taxon>Kribbellaceae</taxon>
        <taxon>Kribbella</taxon>
    </lineage>
</organism>
<dbReference type="RefSeq" id="WP_344200665.1">
    <property type="nucleotide sequence ID" value="NZ_BAAAND010000012.1"/>
</dbReference>
<gene>
    <name evidence="1" type="ORF">GCM10009742_75320</name>
</gene>
<sequence>MIISLRARAVPGSACAVGINGWSLKSAGDSALGVALTGRATILLARATGPADLARVAVDACIGEAGRPVDMLTAARARLAKEGRILDGVSVQLAAVVLTPERTGVIAVSGALPVYLISDGYAARVDPDVAASNRIAIRELVLTSRQQLLLADEPLEDQGIQLDWQPSAGGNAVEALVDQAAGFVVGVSVS</sequence>
<reference evidence="1 2" key="1">
    <citation type="journal article" date="2019" name="Int. J. Syst. Evol. Microbiol.">
        <title>The Global Catalogue of Microorganisms (GCM) 10K type strain sequencing project: providing services to taxonomists for standard genome sequencing and annotation.</title>
        <authorList>
            <consortium name="The Broad Institute Genomics Platform"/>
            <consortium name="The Broad Institute Genome Sequencing Center for Infectious Disease"/>
            <person name="Wu L."/>
            <person name="Ma J."/>
        </authorList>
    </citation>
    <scope>NUCLEOTIDE SEQUENCE [LARGE SCALE GENOMIC DNA]</scope>
    <source>
        <strain evidence="1 2">JCM 14304</strain>
    </source>
</reference>
<protein>
    <recommendedName>
        <fullName evidence="3">Protein phosphatase 2C-like protein</fullName>
    </recommendedName>
</protein>
<comment type="caution">
    <text evidence="1">The sequence shown here is derived from an EMBL/GenBank/DDBJ whole genome shotgun (WGS) entry which is preliminary data.</text>
</comment>
<name>A0ABN2ENN5_9ACTN</name>
<evidence type="ECO:0008006" key="3">
    <source>
        <dbReference type="Google" id="ProtNLM"/>
    </source>
</evidence>
<evidence type="ECO:0000313" key="1">
    <source>
        <dbReference type="EMBL" id="GAA1613017.1"/>
    </source>
</evidence>
<accession>A0ABN2ENN5</accession>
<dbReference type="Proteomes" id="UP001500190">
    <property type="component" value="Unassembled WGS sequence"/>
</dbReference>